<gene>
    <name evidence="2" type="ORF">N475_05320</name>
</gene>
<name>A0A166UA35_9GAMM</name>
<comment type="caution">
    <text evidence="2">The sequence shown here is derived from an EMBL/GenBank/DDBJ whole genome shotgun (WGS) entry which is preliminary data.</text>
</comment>
<feature type="signal peptide" evidence="1">
    <location>
        <begin position="1"/>
        <end position="20"/>
    </location>
</feature>
<keyword evidence="3" id="KW-1185">Reference proteome</keyword>
<dbReference type="EMBL" id="AUYB01000158">
    <property type="protein sequence ID" value="KZN29719.1"/>
    <property type="molecule type" value="Genomic_DNA"/>
</dbReference>
<dbReference type="PATRIC" id="fig|1365250.3.peg.5114"/>
<dbReference type="AlphaFoldDB" id="A0A166UA35"/>
<feature type="chain" id="PRO_5007880480" description="Lipoprotein" evidence="1">
    <location>
        <begin position="21"/>
        <end position="451"/>
    </location>
</feature>
<dbReference type="GeneID" id="57360411"/>
<evidence type="ECO:0000256" key="1">
    <source>
        <dbReference type="SAM" id="SignalP"/>
    </source>
</evidence>
<accession>A0A166UA35</accession>
<evidence type="ECO:0008006" key="4">
    <source>
        <dbReference type="Google" id="ProtNLM"/>
    </source>
</evidence>
<keyword evidence="1" id="KW-0732">Signal</keyword>
<dbReference type="RefSeq" id="WP_063366109.1">
    <property type="nucleotide sequence ID" value="NZ_AQHB01000049.1"/>
</dbReference>
<sequence>MKLKYNGLFLATLAAMQLSGCGGGGSNDTPNSIERPDPTPIVFSPISIKALEQNKCGNLPVIADVVFHQANGTFISSEKTQADGQFESNIPTNAQHVSFVYRSETDTGKKYLQIQSVLNIQNGFDVDAVVFANYDQCGCSTIDYDLETLRAESPDSYLHGASIDPILLREAPDKVSLCTDEQQQLLFTRFEGVSSGGLFDTSAPATVALSDTQFTAQGTELNFGEHTFEPKELITLSSYVGNTNVYNEHVNEARYNHTSYKDNNGLLIFKDLNTVNYLSTTRLQESTAFGVSVSTNSYAINKVNDEGQVTGAKHITNNAELVRGYQILAESLADESASDVAVINFSSADERIDAVTFTLNWEDAHQGTSRWHFITDGNDAIPDLSFGDIIPEDKVTPLEISMNVSLLALNSDLSFNDLREVMIEGQESFEKRVESKLYDGAAIFSIIAKPL</sequence>
<proteinExistence type="predicted"/>
<dbReference type="Proteomes" id="UP000076643">
    <property type="component" value="Unassembled WGS sequence"/>
</dbReference>
<protein>
    <recommendedName>
        <fullName evidence="4">Lipoprotein</fullName>
    </recommendedName>
</protein>
<reference evidence="2 3" key="1">
    <citation type="submission" date="2013-07" db="EMBL/GenBank/DDBJ databases">
        <title>Comparative Genomic and Metabolomic Analysis of Twelve Strains of Pseudoalteromonas luteoviolacea.</title>
        <authorList>
            <person name="Vynne N.G."/>
            <person name="Mansson M."/>
            <person name="Gram L."/>
        </authorList>
    </citation>
    <scope>NUCLEOTIDE SEQUENCE [LARGE SCALE GENOMIC DNA]</scope>
    <source>
        <strain evidence="2 3">DSM 6061</strain>
    </source>
</reference>
<organism evidence="2 3">
    <name type="scientific">Pseudoalteromonas luteoviolacea DSM 6061</name>
    <dbReference type="NCBI Taxonomy" id="1365250"/>
    <lineage>
        <taxon>Bacteria</taxon>
        <taxon>Pseudomonadati</taxon>
        <taxon>Pseudomonadota</taxon>
        <taxon>Gammaproteobacteria</taxon>
        <taxon>Alteromonadales</taxon>
        <taxon>Pseudoalteromonadaceae</taxon>
        <taxon>Pseudoalteromonas</taxon>
    </lineage>
</organism>
<evidence type="ECO:0000313" key="3">
    <source>
        <dbReference type="Proteomes" id="UP000076643"/>
    </source>
</evidence>
<evidence type="ECO:0000313" key="2">
    <source>
        <dbReference type="EMBL" id="KZN29719.1"/>
    </source>
</evidence>